<accession>A0AAJ0DK00</accession>
<name>A0AAJ0DK00_9PEZI</name>
<reference evidence="1" key="1">
    <citation type="submission" date="2023-04" db="EMBL/GenBank/DDBJ databases">
        <title>Black Yeasts Isolated from many extreme environments.</title>
        <authorList>
            <person name="Coleine C."/>
            <person name="Stajich J.E."/>
            <person name="Selbmann L."/>
        </authorList>
    </citation>
    <scope>NUCLEOTIDE SEQUENCE</scope>
    <source>
        <strain evidence="1">CCFEE 5312</strain>
    </source>
</reference>
<keyword evidence="2" id="KW-1185">Reference proteome</keyword>
<dbReference type="Proteomes" id="UP001271007">
    <property type="component" value="Unassembled WGS sequence"/>
</dbReference>
<evidence type="ECO:0000313" key="1">
    <source>
        <dbReference type="EMBL" id="KAK3051380.1"/>
    </source>
</evidence>
<sequence length="430" mass="48468">MASPISPLEALQIVRQAVLLYKKMSGYPDEIAAVGRRIEDLEFYLSELLVLINDKQRHCLANLRPQQTQRLRSIISDIRTDANGVYEILTIWEAASKMERLAFSIGRNPKRLEELTSSMDQRKQDLRDILQLMGLFALQPHPPLQPVPPSAPTRSDYGVIFVDPHNRGRSKVAEGYIKLVWSWTIRTGGDWRVRLAHSAGTRLRDRGDCGDVLRGLPKPIIVDGGSRTPSDMAMASLFDNKYFDYSFKHDIEELMTKSRSRGITKNMFKTYDFILVFTGREYETLLLLRKALIQANGLGIAPAGKGRIIHLGAYLNKQNKPVEIVDAPEDKDGKPSRPNWNVTTSQILERARLEATTTRRAIVLIRCGQDRPTPAIAKWPSKSLPCLVVKRDIAPGRAVLLSKQDVKALEHHTVSTGQSTAMTRETHVFQ</sequence>
<proteinExistence type="predicted"/>
<gene>
    <name evidence="1" type="ORF">LTR09_007403</name>
</gene>
<evidence type="ECO:0000313" key="2">
    <source>
        <dbReference type="Proteomes" id="UP001271007"/>
    </source>
</evidence>
<dbReference type="EMBL" id="JAWDJX010000026">
    <property type="protein sequence ID" value="KAK3051380.1"/>
    <property type="molecule type" value="Genomic_DNA"/>
</dbReference>
<dbReference type="Gene3D" id="3.40.50.2300">
    <property type="match status" value="1"/>
</dbReference>
<organism evidence="1 2">
    <name type="scientific">Extremus antarcticus</name>
    <dbReference type="NCBI Taxonomy" id="702011"/>
    <lineage>
        <taxon>Eukaryota</taxon>
        <taxon>Fungi</taxon>
        <taxon>Dikarya</taxon>
        <taxon>Ascomycota</taxon>
        <taxon>Pezizomycotina</taxon>
        <taxon>Dothideomycetes</taxon>
        <taxon>Dothideomycetidae</taxon>
        <taxon>Mycosphaerellales</taxon>
        <taxon>Extremaceae</taxon>
        <taxon>Extremus</taxon>
    </lineage>
</organism>
<comment type="caution">
    <text evidence="1">The sequence shown here is derived from an EMBL/GenBank/DDBJ whole genome shotgun (WGS) entry which is preliminary data.</text>
</comment>
<protein>
    <submittedName>
        <fullName evidence="1">Uncharacterized protein</fullName>
    </submittedName>
</protein>
<dbReference type="AlphaFoldDB" id="A0AAJ0DK00"/>